<keyword evidence="2" id="KW-1185">Reference proteome</keyword>
<dbReference type="AlphaFoldDB" id="A0A484FSW8"/>
<reference evidence="2" key="1">
    <citation type="journal article" date="2013" name="New Phytol.">
        <title>Comparative genomic and transcriptomic analyses reveal the hemibiotrophic stage shift of Colletotrichum fungi.</title>
        <authorList>
            <person name="Gan P."/>
            <person name="Ikeda K."/>
            <person name="Irieda H."/>
            <person name="Narusaka M."/>
            <person name="O'Connell R.J."/>
            <person name="Narusaka Y."/>
            <person name="Takano Y."/>
            <person name="Kubo Y."/>
            <person name="Shirasu K."/>
        </authorList>
    </citation>
    <scope>NUCLEOTIDE SEQUENCE [LARGE SCALE GENOMIC DNA]</scope>
    <source>
        <strain evidence="2">104-T / ATCC 96160 / CBS 514.97 / LARS 414 / MAFF 240422</strain>
    </source>
</reference>
<proteinExistence type="predicted"/>
<sequence length="77" mass="8466">MLGHDARLELDPSPQLQWRGKLRLRLPSPGTVIACCDNIVHPRGTTHTVPSFATGHTTLVELETHVSQPSTTLIDML</sequence>
<reference evidence="2" key="2">
    <citation type="journal article" date="2019" name="Mol. Plant Microbe Interact.">
        <title>Genome sequence resources for four phytopathogenic fungi from the Colletotrichum orbiculare species complex.</title>
        <authorList>
            <person name="Gan P."/>
            <person name="Tsushima A."/>
            <person name="Narusaka M."/>
            <person name="Narusaka Y."/>
            <person name="Takano Y."/>
            <person name="Kubo Y."/>
            <person name="Shirasu K."/>
        </authorList>
    </citation>
    <scope>GENOME REANNOTATION</scope>
    <source>
        <strain evidence="2">104-T / ATCC 96160 / CBS 514.97 / LARS 414 / MAFF 240422</strain>
    </source>
</reference>
<protein>
    <submittedName>
        <fullName evidence="1">Uncharacterized protein</fullName>
    </submittedName>
</protein>
<evidence type="ECO:0000313" key="2">
    <source>
        <dbReference type="Proteomes" id="UP000014480"/>
    </source>
</evidence>
<evidence type="ECO:0000313" key="1">
    <source>
        <dbReference type="EMBL" id="TDZ20801.1"/>
    </source>
</evidence>
<accession>A0A484FSW8</accession>
<organism evidence="1 2">
    <name type="scientific">Colletotrichum orbiculare (strain 104-T / ATCC 96160 / CBS 514.97 / LARS 414 / MAFF 240422)</name>
    <name type="common">Cucumber anthracnose fungus</name>
    <name type="synonym">Colletotrichum lagenarium</name>
    <dbReference type="NCBI Taxonomy" id="1213857"/>
    <lineage>
        <taxon>Eukaryota</taxon>
        <taxon>Fungi</taxon>
        <taxon>Dikarya</taxon>
        <taxon>Ascomycota</taxon>
        <taxon>Pezizomycotina</taxon>
        <taxon>Sordariomycetes</taxon>
        <taxon>Hypocreomycetidae</taxon>
        <taxon>Glomerellales</taxon>
        <taxon>Glomerellaceae</taxon>
        <taxon>Colletotrichum</taxon>
        <taxon>Colletotrichum orbiculare species complex</taxon>
    </lineage>
</organism>
<comment type="caution">
    <text evidence="1">The sequence shown here is derived from an EMBL/GenBank/DDBJ whole genome shotgun (WGS) entry which is preliminary data.</text>
</comment>
<name>A0A484FSW8_COLOR</name>
<gene>
    <name evidence="1" type="ORF">Cob_v006274</name>
</gene>
<dbReference type="Proteomes" id="UP000014480">
    <property type="component" value="Unassembled WGS sequence"/>
</dbReference>
<dbReference type="EMBL" id="AMCV02000016">
    <property type="protein sequence ID" value="TDZ20801.1"/>
    <property type="molecule type" value="Genomic_DNA"/>
</dbReference>